<accession>A0A0F9BV41</accession>
<reference evidence="1" key="1">
    <citation type="journal article" date="2015" name="Nature">
        <title>Complex archaea that bridge the gap between prokaryotes and eukaryotes.</title>
        <authorList>
            <person name="Spang A."/>
            <person name="Saw J.H."/>
            <person name="Jorgensen S.L."/>
            <person name="Zaremba-Niedzwiedzka K."/>
            <person name="Martijn J."/>
            <person name="Lind A.E."/>
            <person name="van Eijk R."/>
            <person name="Schleper C."/>
            <person name="Guy L."/>
            <person name="Ettema T.J."/>
        </authorList>
    </citation>
    <scope>NUCLEOTIDE SEQUENCE</scope>
</reference>
<gene>
    <name evidence="1" type="ORF">LCGC14_2401950</name>
</gene>
<evidence type="ECO:0000313" key="1">
    <source>
        <dbReference type="EMBL" id="KKL25770.1"/>
    </source>
</evidence>
<feature type="non-terminal residue" evidence="1">
    <location>
        <position position="1"/>
    </location>
</feature>
<dbReference type="AlphaFoldDB" id="A0A0F9BV41"/>
<sequence>EDEECMLVNTNMEQKENESVYAIVDPDTWTIKLPLNMTFKYTSIKGNEYSNKIPITKISDEDIALIILHEIGHLYAGERYGYNSKQYNNEKYCDQFASRWVSILYNEKLL</sequence>
<organism evidence="1">
    <name type="scientific">marine sediment metagenome</name>
    <dbReference type="NCBI Taxonomy" id="412755"/>
    <lineage>
        <taxon>unclassified sequences</taxon>
        <taxon>metagenomes</taxon>
        <taxon>ecological metagenomes</taxon>
    </lineage>
</organism>
<protein>
    <submittedName>
        <fullName evidence="1">Uncharacterized protein</fullName>
    </submittedName>
</protein>
<name>A0A0F9BV41_9ZZZZ</name>
<proteinExistence type="predicted"/>
<comment type="caution">
    <text evidence="1">The sequence shown here is derived from an EMBL/GenBank/DDBJ whole genome shotgun (WGS) entry which is preliminary data.</text>
</comment>
<dbReference type="EMBL" id="LAZR01036090">
    <property type="protein sequence ID" value="KKL25770.1"/>
    <property type="molecule type" value="Genomic_DNA"/>
</dbReference>